<dbReference type="EC" id="2.7.7.65" evidence="1"/>
<dbReference type="Proteomes" id="UP000244081">
    <property type="component" value="Unassembled WGS sequence"/>
</dbReference>
<dbReference type="InterPro" id="IPR043128">
    <property type="entry name" value="Rev_trsase/Diguanyl_cyclase"/>
</dbReference>
<dbReference type="PANTHER" id="PTHR45138">
    <property type="entry name" value="REGULATORY COMPONENTS OF SENSORY TRANSDUCTION SYSTEM"/>
    <property type="match status" value="1"/>
</dbReference>
<feature type="transmembrane region" description="Helical" evidence="3">
    <location>
        <begin position="32"/>
        <end position="55"/>
    </location>
</feature>
<reference evidence="5 6" key="1">
    <citation type="submission" date="2018-04" db="EMBL/GenBank/DDBJ databases">
        <title>Genomic Encyclopedia of Archaeal and Bacterial Type Strains, Phase II (KMG-II): from individual species to whole genera.</title>
        <authorList>
            <person name="Goeker M."/>
        </authorList>
    </citation>
    <scope>NUCLEOTIDE SEQUENCE [LARGE SCALE GENOMIC DNA]</scope>
    <source>
        <strain evidence="5 6">DSM 23382</strain>
    </source>
</reference>
<dbReference type="PROSITE" id="PS50887">
    <property type="entry name" value="GGDEF"/>
    <property type="match status" value="1"/>
</dbReference>
<evidence type="ECO:0000256" key="1">
    <source>
        <dbReference type="ARBA" id="ARBA00012528"/>
    </source>
</evidence>
<dbReference type="GO" id="GO:1902201">
    <property type="term" value="P:negative regulation of bacterial-type flagellum-dependent cell motility"/>
    <property type="evidence" value="ECO:0007669"/>
    <property type="project" value="TreeGrafter"/>
</dbReference>
<dbReference type="Pfam" id="PF00990">
    <property type="entry name" value="GGDEF"/>
    <property type="match status" value="1"/>
</dbReference>
<dbReference type="NCBIfam" id="TIGR00254">
    <property type="entry name" value="GGDEF"/>
    <property type="match status" value="1"/>
</dbReference>
<proteinExistence type="predicted"/>
<keyword evidence="3" id="KW-1133">Transmembrane helix</keyword>
<feature type="transmembrane region" description="Helical" evidence="3">
    <location>
        <begin position="166"/>
        <end position="191"/>
    </location>
</feature>
<protein>
    <recommendedName>
        <fullName evidence="1">diguanylate cyclase</fullName>
        <ecNumber evidence="1">2.7.7.65</ecNumber>
    </recommendedName>
</protein>
<feature type="transmembrane region" description="Helical" evidence="3">
    <location>
        <begin position="93"/>
        <end position="112"/>
    </location>
</feature>
<dbReference type="CDD" id="cd01949">
    <property type="entry name" value="GGDEF"/>
    <property type="match status" value="1"/>
</dbReference>
<dbReference type="SUPFAM" id="SSF55073">
    <property type="entry name" value="Nucleotide cyclase"/>
    <property type="match status" value="1"/>
</dbReference>
<feature type="transmembrane region" description="Helical" evidence="3">
    <location>
        <begin position="203"/>
        <end position="223"/>
    </location>
</feature>
<sequence>MVDKNILLLLAEALLYFAVMAGLLYGRRRFGIGLFVCAIGVMHFLETYLASVFYIQLPFGQLSPGSTVLFSGKLMMILMLYIKEDAVVARQPIYGLLIGNFLIVGLVMLLRNHEVAPIAPGRLPDMSFVDEMGWLMVWGTTLLFIDSIAIILLYERLGSWLKRLPFLRLFVSGAAVLSFDQAGFFTALHFYSGAPFAAMIGGWMAKVCAAFVFSFMIVAYLRFVERERPAAEHPTDGRQIADIFYTLTFRERYEDLLRQTGRDPLTGAFNRRKLELMAAEAFERDVTTAEPLSLLAIDIDRFKSVNDRFGHKVGDDVLNALSTTLARGLRSDDQLFRYGGEEFVVLSPNLGPAAAALLAERLREAVNSHSEKDFRGSTISIGVATAPMEATDFDALFACADARLYEAKNSGRNRVVSAYSELRAHPTTSIV</sequence>
<comment type="caution">
    <text evidence="5">The sequence shown here is derived from an EMBL/GenBank/DDBJ whole genome shotgun (WGS) entry which is preliminary data.</text>
</comment>
<dbReference type="InterPro" id="IPR050469">
    <property type="entry name" value="Diguanylate_Cyclase"/>
</dbReference>
<feature type="transmembrane region" description="Helical" evidence="3">
    <location>
        <begin position="61"/>
        <end position="81"/>
    </location>
</feature>
<dbReference type="AlphaFoldDB" id="A0A2T5UNY1"/>
<comment type="catalytic activity">
    <reaction evidence="2">
        <text>2 GTP = 3',3'-c-di-GMP + 2 diphosphate</text>
        <dbReference type="Rhea" id="RHEA:24898"/>
        <dbReference type="ChEBI" id="CHEBI:33019"/>
        <dbReference type="ChEBI" id="CHEBI:37565"/>
        <dbReference type="ChEBI" id="CHEBI:58805"/>
        <dbReference type="EC" id="2.7.7.65"/>
    </reaction>
</comment>
<keyword evidence="3" id="KW-0812">Transmembrane</keyword>
<feature type="transmembrane region" description="Helical" evidence="3">
    <location>
        <begin position="132"/>
        <end position="154"/>
    </location>
</feature>
<dbReference type="SMART" id="SM00267">
    <property type="entry name" value="GGDEF"/>
    <property type="match status" value="1"/>
</dbReference>
<dbReference type="PANTHER" id="PTHR45138:SF9">
    <property type="entry name" value="DIGUANYLATE CYCLASE DGCM-RELATED"/>
    <property type="match status" value="1"/>
</dbReference>
<dbReference type="EMBL" id="QAYG01000017">
    <property type="protein sequence ID" value="PTW53207.1"/>
    <property type="molecule type" value="Genomic_DNA"/>
</dbReference>
<dbReference type="GO" id="GO:0043709">
    <property type="term" value="P:cell adhesion involved in single-species biofilm formation"/>
    <property type="evidence" value="ECO:0007669"/>
    <property type="project" value="TreeGrafter"/>
</dbReference>
<dbReference type="GO" id="GO:0005886">
    <property type="term" value="C:plasma membrane"/>
    <property type="evidence" value="ECO:0007669"/>
    <property type="project" value="TreeGrafter"/>
</dbReference>
<gene>
    <name evidence="5" type="ORF">C8N35_11723</name>
</gene>
<evidence type="ECO:0000256" key="2">
    <source>
        <dbReference type="ARBA" id="ARBA00034247"/>
    </source>
</evidence>
<evidence type="ECO:0000256" key="3">
    <source>
        <dbReference type="SAM" id="Phobius"/>
    </source>
</evidence>
<evidence type="ECO:0000313" key="6">
    <source>
        <dbReference type="Proteomes" id="UP000244081"/>
    </source>
</evidence>
<accession>A0A2T5UNY1</accession>
<dbReference type="Pfam" id="PF20973">
    <property type="entry name" value="VUPS"/>
    <property type="match status" value="1"/>
</dbReference>
<keyword evidence="3" id="KW-0472">Membrane</keyword>
<name>A0A2T5UNY1_9HYPH</name>
<keyword evidence="6" id="KW-1185">Reference proteome</keyword>
<dbReference type="Gene3D" id="3.30.70.270">
    <property type="match status" value="1"/>
</dbReference>
<evidence type="ECO:0000313" key="5">
    <source>
        <dbReference type="EMBL" id="PTW53207.1"/>
    </source>
</evidence>
<dbReference type="RefSeq" id="WP_210203668.1">
    <property type="nucleotide sequence ID" value="NZ_QAYG01000017.1"/>
</dbReference>
<dbReference type="InterPro" id="IPR000160">
    <property type="entry name" value="GGDEF_dom"/>
</dbReference>
<dbReference type="GO" id="GO:0052621">
    <property type="term" value="F:diguanylate cyclase activity"/>
    <property type="evidence" value="ECO:0007669"/>
    <property type="project" value="UniProtKB-EC"/>
</dbReference>
<evidence type="ECO:0000259" key="4">
    <source>
        <dbReference type="PROSITE" id="PS50887"/>
    </source>
</evidence>
<organism evidence="5 6">
    <name type="scientific">Breoghania corrubedonensis</name>
    <dbReference type="NCBI Taxonomy" id="665038"/>
    <lineage>
        <taxon>Bacteria</taxon>
        <taxon>Pseudomonadati</taxon>
        <taxon>Pseudomonadota</taxon>
        <taxon>Alphaproteobacteria</taxon>
        <taxon>Hyphomicrobiales</taxon>
        <taxon>Stappiaceae</taxon>
        <taxon>Breoghania</taxon>
    </lineage>
</organism>
<dbReference type="InterPro" id="IPR029787">
    <property type="entry name" value="Nucleotide_cyclase"/>
</dbReference>
<dbReference type="FunFam" id="3.30.70.270:FF:000001">
    <property type="entry name" value="Diguanylate cyclase domain protein"/>
    <property type="match status" value="1"/>
</dbReference>
<feature type="domain" description="GGDEF" evidence="4">
    <location>
        <begin position="290"/>
        <end position="420"/>
    </location>
</feature>
<dbReference type="InterPro" id="IPR048533">
    <property type="entry name" value="VUPS"/>
</dbReference>
<feature type="transmembrane region" description="Helical" evidence="3">
    <location>
        <begin position="6"/>
        <end position="25"/>
    </location>
</feature>